<dbReference type="GO" id="GO:0003955">
    <property type="term" value="F:NAD(P)H dehydrogenase (quinone) activity"/>
    <property type="evidence" value="ECO:0007669"/>
    <property type="project" value="TreeGrafter"/>
</dbReference>
<evidence type="ECO:0000259" key="6">
    <source>
        <dbReference type="Pfam" id="PF02852"/>
    </source>
</evidence>
<dbReference type="EMBL" id="VIVK01000005">
    <property type="protein sequence ID" value="TWD72039.1"/>
    <property type="molecule type" value="Genomic_DNA"/>
</dbReference>
<feature type="binding site" evidence="4">
    <location>
        <position position="114"/>
    </location>
    <ligand>
        <name>FAD</name>
        <dbReference type="ChEBI" id="CHEBI:57692"/>
    </ligand>
</feature>
<dbReference type="PRINTS" id="PR00368">
    <property type="entry name" value="FADPNR"/>
</dbReference>
<dbReference type="PANTHER" id="PTHR43014">
    <property type="entry name" value="MERCURIC REDUCTASE"/>
    <property type="match status" value="1"/>
</dbReference>
<dbReference type="OrthoDB" id="4763248at2"/>
<feature type="binding site" evidence="4">
    <location>
        <position position="302"/>
    </location>
    <ligand>
        <name>FAD</name>
        <dbReference type="ChEBI" id="CHEBI:57692"/>
    </ligand>
</feature>
<dbReference type="SUPFAM" id="SSF55424">
    <property type="entry name" value="FAD/NAD-linked reductases, dimerisation (C-terminal) domain"/>
    <property type="match status" value="1"/>
</dbReference>
<organism evidence="8 9">
    <name type="scientific">Kribbella amoyensis</name>
    <dbReference type="NCBI Taxonomy" id="996641"/>
    <lineage>
        <taxon>Bacteria</taxon>
        <taxon>Bacillati</taxon>
        <taxon>Actinomycetota</taxon>
        <taxon>Actinomycetes</taxon>
        <taxon>Propionibacteriales</taxon>
        <taxon>Kribbellaceae</taxon>
        <taxon>Kribbella</taxon>
    </lineage>
</organism>
<comment type="caution">
    <text evidence="8">The sequence shown here is derived from an EMBL/GenBank/DDBJ whole genome shotgun (WGS) entry which is preliminary data.</text>
</comment>
<evidence type="ECO:0000259" key="7">
    <source>
        <dbReference type="Pfam" id="PF07992"/>
    </source>
</evidence>
<keyword evidence="8" id="KW-0670">Pyruvate</keyword>
<gene>
    <name evidence="8" type="ORF">FB561_7563</name>
</gene>
<keyword evidence="4" id="KW-0520">NAD</keyword>
<dbReference type="InterPro" id="IPR004099">
    <property type="entry name" value="Pyr_nucl-diS_OxRdtase_dimer"/>
</dbReference>
<evidence type="ECO:0000256" key="4">
    <source>
        <dbReference type="PIRSR" id="PIRSR000350-3"/>
    </source>
</evidence>
<keyword evidence="9" id="KW-1185">Reference proteome</keyword>
<evidence type="ECO:0000313" key="8">
    <source>
        <dbReference type="EMBL" id="TWD72039.1"/>
    </source>
</evidence>
<keyword evidence="4" id="KW-0547">Nucleotide-binding</keyword>
<evidence type="ECO:0000256" key="3">
    <source>
        <dbReference type="ARBA" id="ARBA00022827"/>
    </source>
</evidence>
<evidence type="ECO:0000256" key="2">
    <source>
        <dbReference type="ARBA" id="ARBA00022630"/>
    </source>
</evidence>
<dbReference type="InterPro" id="IPR016156">
    <property type="entry name" value="FAD/NAD-linked_Rdtase_dimer_sf"/>
</dbReference>
<dbReference type="InterPro" id="IPR001100">
    <property type="entry name" value="Pyr_nuc-diS_OxRdtase"/>
</dbReference>
<dbReference type="Pfam" id="PF07992">
    <property type="entry name" value="Pyr_redox_2"/>
    <property type="match status" value="1"/>
</dbReference>
<dbReference type="SUPFAM" id="SSF51905">
    <property type="entry name" value="FAD/NAD(P)-binding domain"/>
    <property type="match status" value="1"/>
</dbReference>
<dbReference type="PRINTS" id="PR00411">
    <property type="entry name" value="PNDRDTASEI"/>
</dbReference>
<keyword evidence="2" id="KW-0285">Flavoprotein</keyword>
<dbReference type="PIRSF" id="PIRSF000350">
    <property type="entry name" value="Mercury_reductase_MerA"/>
    <property type="match status" value="1"/>
</dbReference>
<dbReference type="RefSeq" id="WP_145814863.1">
    <property type="nucleotide sequence ID" value="NZ_VIVK01000005.1"/>
</dbReference>
<comment type="cofactor">
    <cofactor evidence="4">
        <name>FAD</name>
        <dbReference type="ChEBI" id="CHEBI:57692"/>
    </cofactor>
    <text evidence="4">Binds 1 FAD per subunit.</text>
</comment>
<accession>A0A561AZI8</accession>
<feature type="domain" description="Pyridine nucleotide-disulphide oxidoreductase dimerisation" evidence="6">
    <location>
        <begin position="336"/>
        <end position="438"/>
    </location>
</feature>
<dbReference type="InterPro" id="IPR023753">
    <property type="entry name" value="FAD/NAD-binding_dom"/>
</dbReference>
<keyword evidence="3 4" id="KW-0274">FAD</keyword>
<comment type="similarity">
    <text evidence="1">Belongs to the class-I pyridine nucleotide-disulfide oxidoreductase family.</text>
</comment>
<dbReference type="Gene3D" id="3.30.390.30">
    <property type="match status" value="1"/>
</dbReference>
<dbReference type="PANTHER" id="PTHR43014:SF2">
    <property type="entry name" value="MERCURIC REDUCTASE"/>
    <property type="match status" value="1"/>
</dbReference>
<dbReference type="AlphaFoldDB" id="A0A561AZI8"/>
<dbReference type="GO" id="GO:0050660">
    <property type="term" value="F:flavin adenine dinucleotide binding"/>
    <property type="evidence" value="ECO:0007669"/>
    <property type="project" value="TreeGrafter"/>
</dbReference>
<feature type="binding site" evidence="4">
    <location>
        <begin position="176"/>
        <end position="183"/>
    </location>
    <ligand>
        <name>NAD(+)</name>
        <dbReference type="ChEBI" id="CHEBI:57540"/>
    </ligand>
</feature>
<dbReference type="Proteomes" id="UP000318380">
    <property type="component" value="Unassembled WGS sequence"/>
</dbReference>
<feature type="binding site" evidence="4">
    <location>
        <position position="263"/>
    </location>
    <ligand>
        <name>NAD(+)</name>
        <dbReference type="ChEBI" id="CHEBI:57540"/>
    </ligand>
</feature>
<reference evidence="8 9" key="1">
    <citation type="submission" date="2019-06" db="EMBL/GenBank/DDBJ databases">
        <title>Sequencing the genomes of 1000 actinobacteria strains.</title>
        <authorList>
            <person name="Klenk H.-P."/>
        </authorList>
    </citation>
    <scope>NUCLEOTIDE SEQUENCE [LARGE SCALE GENOMIC DNA]</scope>
    <source>
        <strain evidence="8 9">DSM 24683</strain>
    </source>
</reference>
<sequence length="457" mass="47964">MDTNFDAIVIGGGSPGEHCAAAIAEDGTRVAIVERERLGGECSYWACIPSKTLLRPGEAVAAARDVPGAKEAVTGSIDANAVLDWRNFMVSDYSDAGQESWAAGAGIAVLRGAGRLAGPNTVEVGGQKYTAEHIVIATGSDPVVPPVPGLRELPGLWTNREVTGMTELPRRLLVLGAGPTGVEMAQAVARMGGSVVLVERGDHVLPREPRALGEAVHAGLTEDGIELRCGQEVAGASHDGSEYVLAFADGSQVRGDKLLVATGRQPRTAGLGLETVGITPGPHGIPVDDRLSAGPNLWAIGDATGLWQLTHVGKYQGRVVASNIHGRLRRAQYESVPRVVFCDPQAASVGEAEGPYTATVQLSGVARTATYTRHYDTRPGFLTLVSDGSRLIGAYAAGPEAGEWLQQATLAIRARIQLPVLLDVIQPFPTFSEAYLTALRDLESQVAKQRKQAAAIA</sequence>
<protein>
    <submittedName>
        <fullName evidence="8">Pyruvate/2-oxoglutarate dehydrogenase complex dihydrolipoamide dehydrogenase (E3) component</fullName>
    </submittedName>
</protein>
<feature type="domain" description="FAD/NAD(P)-binding" evidence="7">
    <location>
        <begin position="6"/>
        <end position="317"/>
    </location>
</feature>
<evidence type="ECO:0000256" key="5">
    <source>
        <dbReference type="PIRSR" id="PIRSR000350-4"/>
    </source>
</evidence>
<dbReference type="InterPro" id="IPR036188">
    <property type="entry name" value="FAD/NAD-bd_sf"/>
</dbReference>
<feature type="binding site" evidence="4">
    <location>
        <position position="199"/>
    </location>
    <ligand>
        <name>NAD(+)</name>
        <dbReference type="ChEBI" id="CHEBI:57540"/>
    </ligand>
</feature>
<name>A0A561AZI8_9ACTN</name>
<feature type="disulfide bond" description="Redox-active" evidence="5">
    <location>
        <begin position="42"/>
        <end position="47"/>
    </location>
</feature>
<dbReference type="Gene3D" id="3.50.50.60">
    <property type="entry name" value="FAD/NAD(P)-binding domain"/>
    <property type="match status" value="2"/>
</dbReference>
<dbReference type="Pfam" id="PF02852">
    <property type="entry name" value="Pyr_redox_dim"/>
    <property type="match status" value="1"/>
</dbReference>
<feature type="binding site" evidence="4">
    <location>
        <begin position="138"/>
        <end position="140"/>
    </location>
    <ligand>
        <name>FAD</name>
        <dbReference type="ChEBI" id="CHEBI:57692"/>
    </ligand>
</feature>
<evidence type="ECO:0000256" key="1">
    <source>
        <dbReference type="ARBA" id="ARBA00007532"/>
    </source>
</evidence>
<feature type="binding site" evidence="4">
    <location>
        <position position="51"/>
    </location>
    <ligand>
        <name>FAD</name>
        <dbReference type="ChEBI" id="CHEBI:57692"/>
    </ligand>
</feature>
<proteinExistence type="inferred from homology"/>
<evidence type="ECO:0000313" key="9">
    <source>
        <dbReference type="Proteomes" id="UP000318380"/>
    </source>
</evidence>